<dbReference type="PROSITE" id="PS50893">
    <property type="entry name" value="ABC_TRANSPORTER_2"/>
    <property type="match status" value="1"/>
</dbReference>
<sequence>MDNILVELKNINKVFAGNKVIDDVNLKMKKGDFVTFLGPSGCGKTTLLRTVAGFYEPDFGEVIINGKNVENLPPYKRNTPMVFQEYALFPYMTVFDNVAYGLNIQKENKAVIKERVEKVLELMQLSNLKDRYPNQMSGGQQQRVAIARALVMNPDVLLLDEPLSNLDAKLREQVRVELRLIQKKLGLTMIYVTHDQQEALAMSDMIVVINKGLIHQCGSPTDIYFRPKTKFVADFIGTTNFVEGSVKDRTGSEVQVDYEGSILNVISDEPIKINEKSVISIRPESIKLSKKNKSGTAISLKGIIKHSMFLGEKVRYLVVDEYKKEWIVDSFDSGKEILSGEVIVNIDKDKPHLIYER</sequence>
<organism evidence="9 10">
    <name type="scientific">Clostridium ganghwense</name>
    <dbReference type="NCBI Taxonomy" id="312089"/>
    <lineage>
        <taxon>Bacteria</taxon>
        <taxon>Bacillati</taxon>
        <taxon>Bacillota</taxon>
        <taxon>Clostridia</taxon>
        <taxon>Eubacteriales</taxon>
        <taxon>Clostridiaceae</taxon>
        <taxon>Clostridium</taxon>
    </lineage>
</organism>
<dbReference type="InterPro" id="IPR003439">
    <property type="entry name" value="ABC_transporter-like_ATP-bd"/>
</dbReference>
<protein>
    <recommendedName>
        <fullName evidence="7">Spermidine/putrescine import ATP-binding protein PotA</fullName>
        <ecNumber evidence="7">7.6.2.11</ecNumber>
    </recommendedName>
</protein>
<keyword evidence="10" id="KW-1185">Reference proteome</keyword>
<evidence type="ECO:0000256" key="6">
    <source>
        <dbReference type="ARBA" id="ARBA00023136"/>
    </source>
</evidence>
<keyword evidence="1 7" id="KW-0813">Transport</keyword>
<dbReference type="EC" id="7.6.2.11" evidence="7"/>
<feature type="domain" description="ABC transporter" evidence="8">
    <location>
        <begin position="6"/>
        <end position="236"/>
    </location>
</feature>
<dbReference type="Pfam" id="PF00005">
    <property type="entry name" value="ABC_tran"/>
    <property type="match status" value="1"/>
</dbReference>
<accession>A0ABT4CJR4</accession>
<dbReference type="InterPro" id="IPR013611">
    <property type="entry name" value="Transp-assoc_OB_typ2"/>
</dbReference>
<evidence type="ECO:0000259" key="8">
    <source>
        <dbReference type="PROSITE" id="PS50893"/>
    </source>
</evidence>
<dbReference type="Gene3D" id="2.40.50.100">
    <property type="match status" value="1"/>
</dbReference>
<dbReference type="SUPFAM" id="SSF52540">
    <property type="entry name" value="P-loop containing nucleoside triphosphate hydrolases"/>
    <property type="match status" value="1"/>
</dbReference>
<keyword evidence="6 7" id="KW-0472">Membrane</keyword>
<evidence type="ECO:0000313" key="10">
    <source>
        <dbReference type="Proteomes" id="UP001079657"/>
    </source>
</evidence>
<dbReference type="EMBL" id="JAPQES010000001">
    <property type="protein sequence ID" value="MCY6369289.1"/>
    <property type="molecule type" value="Genomic_DNA"/>
</dbReference>
<dbReference type="InterPro" id="IPR050093">
    <property type="entry name" value="ABC_SmlMolc_Importer"/>
</dbReference>
<dbReference type="Proteomes" id="UP001079657">
    <property type="component" value="Unassembled WGS sequence"/>
</dbReference>
<dbReference type="InterPro" id="IPR017871">
    <property type="entry name" value="ABC_transporter-like_CS"/>
</dbReference>
<dbReference type="InterPro" id="IPR008995">
    <property type="entry name" value="Mo/tungstate-bd_C_term_dom"/>
</dbReference>
<evidence type="ECO:0000256" key="3">
    <source>
        <dbReference type="ARBA" id="ARBA00022741"/>
    </source>
</evidence>
<dbReference type="InterPro" id="IPR027417">
    <property type="entry name" value="P-loop_NTPase"/>
</dbReference>
<name>A0ABT4CJR4_9CLOT</name>
<comment type="function">
    <text evidence="7">Part of the ABC transporter complex PotABCD involved in spermidine/putrescine import. Responsible for energy coupling to the transport system.</text>
</comment>
<dbReference type="GO" id="GO:0005524">
    <property type="term" value="F:ATP binding"/>
    <property type="evidence" value="ECO:0007669"/>
    <property type="project" value="UniProtKB-KW"/>
</dbReference>
<dbReference type="InterPro" id="IPR005893">
    <property type="entry name" value="PotA-like"/>
</dbReference>
<evidence type="ECO:0000256" key="7">
    <source>
        <dbReference type="RuleBase" id="RU364083"/>
    </source>
</evidence>
<dbReference type="InterPro" id="IPR003593">
    <property type="entry name" value="AAA+_ATPase"/>
</dbReference>
<comment type="catalytic activity">
    <reaction evidence="7">
        <text>ATP + H2O + polyamine-[polyamine-binding protein]Side 1 = ADP + phosphate + polyamineSide 2 + [polyamine-binding protein]Side 1.</text>
        <dbReference type="EC" id="7.6.2.11"/>
    </reaction>
</comment>
<dbReference type="PANTHER" id="PTHR42781:SF4">
    <property type="entry name" value="SPERMIDINE_PUTRESCINE IMPORT ATP-BINDING PROTEIN POTA"/>
    <property type="match status" value="1"/>
</dbReference>
<dbReference type="PANTHER" id="PTHR42781">
    <property type="entry name" value="SPERMIDINE/PUTRESCINE IMPORT ATP-BINDING PROTEIN POTA"/>
    <property type="match status" value="1"/>
</dbReference>
<keyword evidence="2 7" id="KW-1003">Cell membrane</keyword>
<dbReference type="Pfam" id="PF08402">
    <property type="entry name" value="TOBE_2"/>
    <property type="match status" value="1"/>
</dbReference>
<evidence type="ECO:0000256" key="4">
    <source>
        <dbReference type="ARBA" id="ARBA00022840"/>
    </source>
</evidence>
<dbReference type="SMART" id="SM00382">
    <property type="entry name" value="AAA"/>
    <property type="match status" value="1"/>
</dbReference>
<dbReference type="Gene3D" id="3.40.50.300">
    <property type="entry name" value="P-loop containing nucleotide triphosphate hydrolases"/>
    <property type="match status" value="1"/>
</dbReference>
<evidence type="ECO:0000256" key="1">
    <source>
        <dbReference type="ARBA" id="ARBA00022448"/>
    </source>
</evidence>
<keyword evidence="3 7" id="KW-0547">Nucleotide-binding</keyword>
<gene>
    <name evidence="7" type="primary">potA</name>
    <name evidence="9" type="ORF">OXH55_01345</name>
</gene>
<dbReference type="PROSITE" id="PS00211">
    <property type="entry name" value="ABC_TRANSPORTER_1"/>
    <property type="match status" value="1"/>
</dbReference>
<proteinExistence type="inferred from homology"/>
<keyword evidence="5 7" id="KW-1278">Translocase</keyword>
<evidence type="ECO:0000313" key="9">
    <source>
        <dbReference type="EMBL" id="MCY6369289.1"/>
    </source>
</evidence>
<evidence type="ECO:0000256" key="5">
    <source>
        <dbReference type="ARBA" id="ARBA00022967"/>
    </source>
</evidence>
<dbReference type="RefSeq" id="WP_268047606.1">
    <property type="nucleotide sequence ID" value="NZ_JAPQES010000001.1"/>
</dbReference>
<comment type="subunit">
    <text evidence="7">The complex is composed of two ATP-binding proteins (PotA), two transmembrane proteins (PotB and PotC) and a solute-binding protein (PotD).</text>
</comment>
<reference evidence="9" key="1">
    <citation type="submission" date="2022-12" db="EMBL/GenBank/DDBJ databases">
        <authorList>
            <person name="Wang J."/>
        </authorList>
    </citation>
    <scope>NUCLEOTIDE SEQUENCE</scope>
    <source>
        <strain evidence="9">HY-42-06</strain>
    </source>
</reference>
<dbReference type="SUPFAM" id="SSF50331">
    <property type="entry name" value="MOP-like"/>
    <property type="match status" value="1"/>
</dbReference>
<keyword evidence="4 7" id="KW-0067">ATP-binding</keyword>
<evidence type="ECO:0000256" key="2">
    <source>
        <dbReference type="ARBA" id="ARBA00022475"/>
    </source>
</evidence>
<comment type="caution">
    <text evidence="9">The sequence shown here is derived from an EMBL/GenBank/DDBJ whole genome shotgun (WGS) entry which is preliminary data.</text>
</comment>
<comment type="similarity">
    <text evidence="7">Belongs to the ABC transporter superfamily. Spermidine/putrescine importer (TC 3.A.1.11.1) family.</text>
</comment>
<dbReference type="NCBIfam" id="TIGR01187">
    <property type="entry name" value="potA"/>
    <property type="match status" value="1"/>
</dbReference>